<comment type="caution">
    <text evidence="4">The sequence shown here is derived from an EMBL/GenBank/DDBJ whole genome shotgun (WGS) entry which is preliminary data.</text>
</comment>
<dbReference type="OrthoDB" id="10030336at2759"/>
<dbReference type="SMART" id="SM00462">
    <property type="entry name" value="PTB"/>
    <property type="match status" value="1"/>
</dbReference>
<feature type="region of interest" description="Disordered" evidence="2">
    <location>
        <begin position="68"/>
        <end position="97"/>
    </location>
</feature>
<feature type="domain" description="PID" evidence="3">
    <location>
        <begin position="321"/>
        <end position="476"/>
    </location>
</feature>
<evidence type="ECO:0000259" key="3">
    <source>
        <dbReference type="PROSITE" id="PS01179"/>
    </source>
</evidence>
<feature type="compositionally biased region" description="Polar residues" evidence="2">
    <location>
        <begin position="873"/>
        <end position="906"/>
    </location>
</feature>
<protein>
    <recommendedName>
        <fullName evidence="3">PID domain-containing protein</fullName>
    </recommendedName>
</protein>
<feature type="region of interest" description="Disordered" evidence="2">
    <location>
        <begin position="540"/>
        <end position="579"/>
    </location>
</feature>
<dbReference type="PANTHER" id="PTHR11232">
    <property type="entry name" value="PHOSPHOTYROSINE INTERACTION DOMAIN-CONTAINING FAMILY MEMBER"/>
    <property type="match status" value="1"/>
</dbReference>
<feature type="compositionally biased region" description="Polar residues" evidence="2">
    <location>
        <begin position="1"/>
        <end position="14"/>
    </location>
</feature>
<dbReference type="EMBL" id="VXIV02001297">
    <property type="protein sequence ID" value="KAF6033565.1"/>
    <property type="molecule type" value="Genomic_DNA"/>
</dbReference>
<feature type="compositionally biased region" description="Polar residues" evidence="2">
    <location>
        <begin position="939"/>
        <end position="957"/>
    </location>
</feature>
<proteinExistence type="predicted"/>
<feature type="compositionally biased region" description="Basic and acidic residues" evidence="2">
    <location>
        <begin position="958"/>
        <end position="969"/>
    </location>
</feature>
<dbReference type="InterPro" id="IPR006020">
    <property type="entry name" value="PTB/PI_dom"/>
</dbReference>
<evidence type="ECO:0000256" key="1">
    <source>
        <dbReference type="SAM" id="Coils"/>
    </source>
</evidence>
<evidence type="ECO:0000313" key="4">
    <source>
        <dbReference type="EMBL" id="KAF6033565.1"/>
    </source>
</evidence>
<dbReference type="PANTHER" id="PTHR11232:SF17">
    <property type="entry name" value="CAPON-LIKE PROTEIN"/>
    <property type="match status" value="1"/>
</dbReference>
<gene>
    <name evidence="4" type="ORF">EB796_008128</name>
</gene>
<accession>A0A7J7K5V4</accession>
<feature type="region of interest" description="Disordered" evidence="2">
    <location>
        <begin position="869"/>
        <end position="906"/>
    </location>
</feature>
<dbReference type="Pfam" id="PF00640">
    <property type="entry name" value="PID"/>
    <property type="match status" value="1"/>
</dbReference>
<feature type="region of interest" description="Disordered" evidence="2">
    <location>
        <begin position="668"/>
        <end position="695"/>
    </location>
</feature>
<keyword evidence="1" id="KW-0175">Coiled coil</keyword>
<organism evidence="4 5">
    <name type="scientific">Bugula neritina</name>
    <name type="common">Brown bryozoan</name>
    <name type="synonym">Sertularia neritina</name>
    <dbReference type="NCBI Taxonomy" id="10212"/>
    <lineage>
        <taxon>Eukaryota</taxon>
        <taxon>Metazoa</taxon>
        <taxon>Spiralia</taxon>
        <taxon>Lophotrochozoa</taxon>
        <taxon>Bryozoa</taxon>
        <taxon>Gymnolaemata</taxon>
        <taxon>Cheilostomatida</taxon>
        <taxon>Flustrina</taxon>
        <taxon>Buguloidea</taxon>
        <taxon>Bugulidae</taxon>
        <taxon>Bugula</taxon>
    </lineage>
</organism>
<dbReference type="Proteomes" id="UP000593567">
    <property type="component" value="Unassembled WGS sequence"/>
</dbReference>
<dbReference type="PROSITE" id="PS01179">
    <property type="entry name" value="PID"/>
    <property type="match status" value="1"/>
</dbReference>
<feature type="coiled-coil region" evidence="1">
    <location>
        <begin position="608"/>
        <end position="642"/>
    </location>
</feature>
<name>A0A7J7K5V4_BUGNE</name>
<feature type="region of interest" description="Disordered" evidence="2">
    <location>
        <begin position="1006"/>
        <end position="1025"/>
    </location>
</feature>
<dbReference type="Gene3D" id="2.30.29.30">
    <property type="entry name" value="Pleckstrin-homology domain (PH domain)/Phosphotyrosine-binding domain (PTB)"/>
    <property type="match status" value="1"/>
</dbReference>
<dbReference type="InterPro" id="IPR051133">
    <property type="entry name" value="Adapter_Engulfment-Domain"/>
</dbReference>
<feature type="compositionally biased region" description="Polar residues" evidence="2">
    <location>
        <begin position="553"/>
        <end position="570"/>
    </location>
</feature>
<evidence type="ECO:0000256" key="2">
    <source>
        <dbReference type="SAM" id="MobiDB-lite"/>
    </source>
</evidence>
<dbReference type="AlphaFoldDB" id="A0A7J7K5V4"/>
<evidence type="ECO:0000313" key="5">
    <source>
        <dbReference type="Proteomes" id="UP000593567"/>
    </source>
</evidence>
<feature type="region of interest" description="Disordered" evidence="2">
    <location>
        <begin position="926"/>
        <end position="991"/>
    </location>
</feature>
<feature type="compositionally biased region" description="Basic residues" evidence="2">
    <location>
        <begin position="1012"/>
        <end position="1022"/>
    </location>
</feature>
<feature type="region of interest" description="Disordered" evidence="2">
    <location>
        <begin position="1"/>
        <end position="26"/>
    </location>
</feature>
<feature type="compositionally biased region" description="Polar residues" evidence="2">
    <location>
        <begin position="68"/>
        <end position="81"/>
    </location>
</feature>
<feature type="region of interest" description="Disordered" evidence="2">
    <location>
        <begin position="270"/>
        <end position="314"/>
    </location>
</feature>
<reference evidence="4" key="1">
    <citation type="submission" date="2020-06" db="EMBL/GenBank/DDBJ databases">
        <title>Draft genome of Bugula neritina, a colonial animal packing powerful symbionts and potential medicines.</title>
        <authorList>
            <person name="Rayko M."/>
        </authorList>
    </citation>
    <scope>NUCLEOTIDE SEQUENCE [LARGE SCALE GENOMIC DNA]</scope>
    <source>
        <strain evidence="4">Kwan_BN1</strain>
    </source>
</reference>
<dbReference type="SUPFAM" id="SSF50729">
    <property type="entry name" value="PH domain-like"/>
    <property type="match status" value="1"/>
</dbReference>
<sequence length="1159" mass="129242">MSSPTATVTSSISSVLDKRVPASSSTDRLSFLSVYKEYAVRDEPNSERSRPRVHFRAVSPFPILATTNQSKAVSSTPSKLSPTDPIRRAPKLGKAKADRPTFYQQMALSECDLTATQSNPCLCHLSLSGESVTEIDQLEGSSHSLNHSDISLECSNQSENSFRHVSVQLAEDTTPCIVHQYSVPDVSYTASCTGEGGDNPLPVVVKEEHPTLTRHPDVDLFSRTDRKLRPDGVSGIWETRAPRLADLVTAVSFDLRSVVRTEAKRGNLKRNKTEADIDPMSGGAELTPMMSGRQSDRKKKRSLRSKSSLAEQPTDEDYKLGVGYPCKYIGSMSLMRPSTRNQILGAMRRVRFEYKARNTKKKKVVMYIGVGGVKVYLNKSLKKMGSRSTRPLDLMLMEEHISNIFFVSHDSQDNLIFSYISRKNQSLLSGPSSSAAMTNAASQQSEPTTFHCHVFKAYKKAQAVLIVHGLGRIFELCQDTPANEEQVADRKLAADAEESRSCDQRESHDLLVADISINRSCDADTKRSLEDSVFLDEREVKPEEKSSLLPTEPKTSWSRLEEQPSANQMVDESPDDTSRRRKKLIDFKQKSCDDLLLNGTGNDNSEDLAQQQQEIQLLWQQLEQQENQIEVAIGQTELLRQQVAIETQARNDAELHMTHNLVLQPILSSSHNANDVPDSGHKEMSTRSSQSEALEELEKERERLNKTLHSLTAPSNSSYQLSSKFETDKLQKNKSLERDLSFTDIARIRVSQSQLPKPEVDRSHDTFCYSPSQSMTLQSKSAVMPNVSEAHDEGVVSTSSAIIPNRNPPNASKLLCTLMVSEAQPLAPHSLRHIPRRSNPSKSITRSVNDIYEKMKVIRRSLESIEPQFPLGYNSSETGSTPANEFTPQRTGKSSATSSTPTSQISAGKLQKLEEHLYADVSELKQGQDPVDGQLPCDTESSQDSRPLLPQRTSQGKKTSESRKKDQPSRSKRHQSSSKRQITQDYENVSVNPLSRSKTYVIHQSAFDLHQPRHTHQKRSLKHHGEMSQSCQSLSLRYTHAPQKVTTLFSPPAFDVLPTRNSATKSHGPSASYFSHLIGAPQQTNHNDTDSPGEEVLFPVRVRSQERGSTLQQREVSLPAEFQPISSQPVLTISRDSLNNSVFEAELDKRLDKLVGISD</sequence>
<dbReference type="GO" id="GO:0050998">
    <property type="term" value="F:nitric-oxide synthase binding"/>
    <property type="evidence" value="ECO:0007669"/>
    <property type="project" value="TreeGrafter"/>
</dbReference>
<dbReference type="InterPro" id="IPR011993">
    <property type="entry name" value="PH-like_dom_sf"/>
</dbReference>
<keyword evidence="5" id="KW-1185">Reference proteome</keyword>